<dbReference type="Pfam" id="PF08240">
    <property type="entry name" value="ADH_N"/>
    <property type="match status" value="1"/>
</dbReference>
<dbReference type="InterPro" id="IPR036291">
    <property type="entry name" value="NAD(P)-bd_dom_sf"/>
</dbReference>
<gene>
    <name evidence="2" type="ORF">Pflav_020800</name>
</gene>
<reference evidence="2 3" key="1">
    <citation type="submission" date="2020-03" db="EMBL/GenBank/DDBJ databases">
        <title>Whole genome shotgun sequence of Phytohabitans flavus NBRC 107702.</title>
        <authorList>
            <person name="Komaki H."/>
            <person name="Tamura T."/>
        </authorList>
    </citation>
    <scope>NUCLEOTIDE SEQUENCE [LARGE SCALE GENOMIC DNA]</scope>
    <source>
        <strain evidence="2 3">NBRC 107702</strain>
    </source>
</reference>
<dbReference type="PANTHER" id="PTHR43677">
    <property type="entry name" value="SHORT-CHAIN DEHYDROGENASE/REDUCTASE"/>
    <property type="match status" value="1"/>
</dbReference>
<dbReference type="Gene3D" id="3.90.180.10">
    <property type="entry name" value="Medium-chain alcohol dehydrogenases, catalytic domain"/>
    <property type="match status" value="1"/>
</dbReference>
<proteinExistence type="predicted"/>
<dbReference type="InterPro" id="IPR011032">
    <property type="entry name" value="GroES-like_sf"/>
</dbReference>
<organism evidence="2 3">
    <name type="scientific">Phytohabitans flavus</name>
    <dbReference type="NCBI Taxonomy" id="1076124"/>
    <lineage>
        <taxon>Bacteria</taxon>
        <taxon>Bacillati</taxon>
        <taxon>Actinomycetota</taxon>
        <taxon>Actinomycetes</taxon>
        <taxon>Micromonosporales</taxon>
        <taxon>Micromonosporaceae</taxon>
    </lineage>
</organism>
<dbReference type="PANTHER" id="PTHR43677:SF4">
    <property type="entry name" value="QUINONE OXIDOREDUCTASE-LIKE PROTEIN 2"/>
    <property type="match status" value="1"/>
</dbReference>
<dbReference type="InterPro" id="IPR020843">
    <property type="entry name" value="ER"/>
</dbReference>
<sequence>MRAARVTRLDGPAAIEVGDVPEPAGDGLVVIDIVAAGVTFPDALLTRGLYQIKPPLPFIPGCEIAGVVRAAPAGSGFTAGDRVASYPGLGGFAEVVAAEPNAVFPLPDSVSFEAGAALPMNYFTVHFGLVRRGGLHPGETVLVHGAAGGIGTAAIQLAKAYGATVIGVASTEEKAAVARAAGADETVLAEGFRDAVKDLTAGRGVDIVVDPVGGDRFTDSLRTLAPEGRLLVIGFTAGEIPSVKVNRLLLNNISVVGVGRGAFVRGRSEYLREQWNDLLPLIEDGRLDPLLGRTFSLEQAAEAVAELDERRATGKLLIKPADS</sequence>
<accession>A0A6F8XPD0</accession>
<keyword evidence="3" id="KW-1185">Reference proteome</keyword>
<evidence type="ECO:0000313" key="3">
    <source>
        <dbReference type="Proteomes" id="UP000502508"/>
    </source>
</evidence>
<dbReference type="GO" id="GO:0008270">
    <property type="term" value="F:zinc ion binding"/>
    <property type="evidence" value="ECO:0007669"/>
    <property type="project" value="InterPro"/>
</dbReference>
<reference evidence="2 3" key="2">
    <citation type="submission" date="2020-03" db="EMBL/GenBank/DDBJ databases">
        <authorList>
            <person name="Ichikawa N."/>
            <person name="Kimura A."/>
            <person name="Kitahashi Y."/>
            <person name="Uohara A."/>
        </authorList>
    </citation>
    <scope>NUCLEOTIDE SEQUENCE [LARGE SCALE GENOMIC DNA]</scope>
    <source>
        <strain evidence="2 3">NBRC 107702</strain>
    </source>
</reference>
<dbReference type="GO" id="GO:0016491">
    <property type="term" value="F:oxidoreductase activity"/>
    <property type="evidence" value="ECO:0007669"/>
    <property type="project" value="InterPro"/>
</dbReference>
<dbReference type="SUPFAM" id="SSF51735">
    <property type="entry name" value="NAD(P)-binding Rossmann-fold domains"/>
    <property type="match status" value="1"/>
</dbReference>
<dbReference type="SMART" id="SM00829">
    <property type="entry name" value="PKS_ER"/>
    <property type="match status" value="1"/>
</dbReference>
<dbReference type="RefSeq" id="WP_173035575.1">
    <property type="nucleotide sequence ID" value="NZ_AP022870.1"/>
</dbReference>
<dbReference type="KEGG" id="pfla:Pflav_020800"/>
<dbReference type="Gene3D" id="3.40.50.720">
    <property type="entry name" value="NAD(P)-binding Rossmann-like Domain"/>
    <property type="match status" value="1"/>
</dbReference>
<evidence type="ECO:0000259" key="1">
    <source>
        <dbReference type="SMART" id="SM00829"/>
    </source>
</evidence>
<protein>
    <submittedName>
        <fullName evidence="2">NADPH:quinone oxidoreductase</fullName>
    </submittedName>
</protein>
<feature type="domain" description="Enoyl reductase (ER)" evidence="1">
    <location>
        <begin position="7"/>
        <end position="318"/>
    </location>
</feature>
<dbReference type="SUPFAM" id="SSF50129">
    <property type="entry name" value="GroES-like"/>
    <property type="match status" value="1"/>
</dbReference>
<dbReference type="EMBL" id="AP022870">
    <property type="protein sequence ID" value="BCB75670.1"/>
    <property type="molecule type" value="Genomic_DNA"/>
</dbReference>
<dbReference type="AlphaFoldDB" id="A0A6F8XPD0"/>
<dbReference type="InterPro" id="IPR013149">
    <property type="entry name" value="ADH-like_C"/>
</dbReference>
<dbReference type="CDD" id="cd08241">
    <property type="entry name" value="QOR1"/>
    <property type="match status" value="1"/>
</dbReference>
<name>A0A6F8XPD0_9ACTN</name>
<dbReference type="InterPro" id="IPR051397">
    <property type="entry name" value="Zn-ADH-like_protein"/>
</dbReference>
<dbReference type="InterPro" id="IPR002364">
    <property type="entry name" value="Quin_OxRdtase/zeta-crystal_CS"/>
</dbReference>
<dbReference type="PROSITE" id="PS01162">
    <property type="entry name" value="QOR_ZETA_CRYSTAL"/>
    <property type="match status" value="1"/>
</dbReference>
<dbReference type="Pfam" id="PF00107">
    <property type="entry name" value="ADH_zinc_N"/>
    <property type="match status" value="1"/>
</dbReference>
<dbReference type="Proteomes" id="UP000502508">
    <property type="component" value="Chromosome"/>
</dbReference>
<dbReference type="InterPro" id="IPR013154">
    <property type="entry name" value="ADH-like_N"/>
</dbReference>
<evidence type="ECO:0000313" key="2">
    <source>
        <dbReference type="EMBL" id="BCB75670.1"/>
    </source>
</evidence>